<dbReference type="EMBL" id="ML002730">
    <property type="protein sequence ID" value="RKP36032.1"/>
    <property type="molecule type" value="Genomic_DNA"/>
</dbReference>
<comment type="subcellular location">
    <subcellularLocation>
        <location evidence="8">Endomembrane system</location>
        <topology evidence="8">Single-pass type IV membrane protein</topology>
    </subcellularLocation>
    <subcellularLocation>
        <location evidence="1">Golgi apparatus membrane</location>
    </subcellularLocation>
</comment>
<dbReference type="GO" id="GO:0000139">
    <property type="term" value="C:Golgi membrane"/>
    <property type="evidence" value="ECO:0007669"/>
    <property type="project" value="UniProtKB-SubCell"/>
</dbReference>
<evidence type="ECO:0000256" key="1">
    <source>
        <dbReference type="ARBA" id="ARBA00004394"/>
    </source>
</evidence>
<evidence type="ECO:0000256" key="9">
    <source>
        <dbReference type="SAM" id="MobiDB-lite"/>
    </source>
</evidence>
<keyword evidence="5 10" id="KW-1133">Transmembrane helix</keyword>
<feature type="domain" description="T-SNARE coiled-coil homology" evidence="11">
    <location>
        <begin position="46"/>
        <end position="108"/>
    </location>
</feature>
<dbReference type="PANTHER" id="PTHR12791">
    <property type="entry name" value="GOLGI SNARE BET1-RELATED"/>
    <property type="match status" value="1"/>
</dbReference>
<feature type="compositionally biased region" description="Polar residues" evidence="9">
    <location>
        <begin position="16"/>
        <end position="42"/>
    </location>
</feature>
<dbReference type="InterPro" id="IPR000727">
    <property type="entry name" value="T_SNARE_dom"/>
</dbReference>
<evidence type="ECO:0000256" key="6">
    <source>
        <dbReference type="ARBA" id="ARBA00023034"/>
    </source>
</evidence>
<dbReference type="GO" id="GO:0015031">
    <property type="term" value="P:protein transport"/>
    <property type="evidence" value="ECO:0007669"/>
    <property type="project" value="UniProtKB-KW"/>
</dbReference>
<protein>
    <recommendedName>
        <fullName evidence="11">t-SNARE coiled-coil homology domain-containing protein</fullName>
    </recommendedName>
</protein>
<evidence type="ECO:0000256" key="5">
    <source>
        <dbReference type="ARBA" id="ARBA00022989"/>
    </source>
</evidence>
<keyword evidence="2" id="KW-0813">Transport</keyword>
<keyword evidence="4" id="KW-0653">Protein transport</keyword>
<dbReference type="PROSITE" id="PS50192">
    <property type="entry name" value="T_SNARE"/>
    <property type="match status" value="1"/>
</dbReference>
<dbReference type="Proteomes" id="UP000268162">
    <property type="component" value="Unassembled WGS sequence"/>
</dbReference>
<name>A0A4P9ZTG0_9FUNG</name>
<gene>
    <name evidence="12" type="ORF">BJ085DRAFT_35780</name>
</gene>
<evidence type="ECO:0000256" key="2">
    <source>
        <dbReference type="ARBA" id="ARBA00022448"/>
    </source>
</evidence>
<dbReference type="CDD" id="cd15853">
    <property type="entry name" value="SNARE_Bet1"/>
    <property type="match status" value="1"/>
</dbReference>
<keyword evidence="3 10" id="KW-0812">Transmembrane</keyword>
<evidence type="ECO:0000256" key="8">
    <source>
        <dbReference type="ARBA" id="ARBA00046280"/>
    </source>
</evidence>
<evidence type="ECO:0000313" key="13">
    <source>
        <dbReference type="Proteomes" id="UP000268162"/>
    </source>
</evidence>
<dbReference type="Gene3D" id="1.20.5.110">
    <property type="match status" value="1"/>
</dbReference>
<dbReference type="AlphaFoldDB" id="A0A4P9ZTG0"/>
<dbReference type="OrthoDB" id="3063237at2759"/>
<dbReference type="InterPro" id="IPR039899">
    <property type="entry name" value="BET1_SNARE"/>
</dbReference>
<dbReference type="SMART" id="SM00397">
    <property type="entry name" value="t_SNARE"/>
    <property type="match status" value="1"/>
</dbReference>
<dbReference type="SUPFAM" id="SSF58038">
    <property type="entry name" value="SNARE fusion complex"/>
    <property type="match status" value="1"/>
</dbReference>
<feature type="region of interest" description="Disordered" evidence="9">
    <location>
        <begin position="1"/>
        <end position="51"/>
    </location>
</feature>
<keyword evidence="13" id="KW-1185">Reference proteome</keyword>
<evidence type="ECO:0000256" key="7">
    <source>
        <dbReference type="ARBA" id="ARBA00023136"/>
    </source>
</evidence>
<sequence>MAIALHSSFPGGGATRSFTQRSVSRQPGPSASFASSSRTNGGQEARVLENQNDVRMEELASKVSALHKVTIDIHDEVQDQHGLLDQTDRTMGVFGGRLQSTTRRFQTVMAQASTRQTCYLILGLLLGLWVIFYLFRMMRQSPEV</sequence>
<dbReference type="STRING" id="215637.A0A4P9ZTG0"/>
<evidence type="ECO:0000313" key="12">
    <source>
        <dbReference type="EMBL" id="RKP36032.1"/>
    </source>
</evidence>
<evidence type="ECO:0000259" key="11">
    <source>
        <dbReference type="PROSITE" id="PS50192"/>
    </source>
</evidence>
<accession>A0A4P9ZTG0</accession>
<keyword evidence="6" id="KW-0333">Golgi apparatus</keyword>
<feature type="transmembrane region" description="Helical" evidence="10">
    <location>
        <begin position="119"/>
        <end position="135"/>
    </location>
</feature>
<proteinExistence type="predicted"/>
<keyword evidence="7 10" id="KW-0472">Membrane</keyword>
<evidence type="ECO:0000256" key="3">
    <source>
        <dbReference type="ARBA" id="ARBA00022692"/>
    </source>
</evidence>
<organism evidence="12 13">
    <name type="scientific">Dimargaris cristalligena</name>
    <dbReference type="NCBI Taxonomy" id="215637"/>
    <lineage>
        <taxon>Eukaryota</taxon>
        <taxon>Fungi</taxon>
        <taxon>Fungi incertae sedis</taxon>
        <taxon>Zoopagomycota</taxon>
        <taxon>Kickxellomycotina</taxon>
        <taxon>Dimargaritomycetes</taxon>
        <taxon>Dimargaritales</taxon>
        <taxon>Dimargaritaceae</taxon>
        <taxon>Dimargaris</taxon>
    </lineage>
</organism>
<reference evidence="13" key="1">
    <citation type="journal article" date="2018" name="Nat. Microbiol.">
        <title>Leveraging single-cell genomics to expand the fungal tree of life.</title>
        <authorList>
            <person name="Ahrendt S.R."/>
            <person name="Quandt C.A."/>
            <person name="Ciobanu D."/>
            <person name="Clum A."/>
            <person name="Salamov A."/>
            <person name="Andreopoulos B."/>
            <person name="Cheng J.F."/>
            <person name="Woyke T."/>
            <person name="Pelin A."/>
            <person name="Henrissat B."/>
            <person name="Reynolds N.K."/>
            <person name="Benny G.L."/>
            <person name="Smith M.E."/>
            <person name="James T.Y."/>
            <person name="Grigoriev I.V."/>
        </authorList>
    </citation>
    <scope>NUCLEOTIDE SEQUENCE [LARGE SCALE GENOMIC DNA]</scope>
    <source>
        <strain evidence="13">RSA 468</strain>
    </source>
</reference>
<evidence type="ECO:0000256" key="4">
    <source>
        <dbReference type="ARBA" id="ARBA00022927"/>
    </source>
</evidence>
<evidence type="ECO:0000256" key="10">
    <source>
        <dbReference type="SAM" id="Phobius"/>
    </source>
</evidence>